<name>A0ABQ4EJZ1_9ACTN</name>
<dbReference type="EMBL" id="BONX01000008">
    <property type="protein sequence ID" value="GIG94925.1"/>
    <property type="molecule type" value="Genomic_DNA"/>
</dbReference>
<evidence type="ECO:0000256" key="1">
    <source>
        <dbReference type="SAM" id="MobiDB-lite"/>
    </source>
</evidence>
<evidence type="ECO:0000313" key="2">
    <source>
        <dbReference type="EMBL" id="GIG94925.1"/>
    </source>
</evidence>
<protein>
    <submittedName>
        <fullName evidence="2">Uncharacterized protein</fullName>
    </submittedName>
</protein>
<keyword evidence="3" id="KW-1185">Reference proteome</keyword>
<proteinExistence type="predicted"/>
<dbReference type="RefSeq" id="WP_275414654.1">
    <property type="nucleotide sequence ID" value="NZ_BAAAZQ010000005.1"/>
</dbReference>
<gene>
    <name evidence="2" type="ORF">Pma05_14980</name>
</gene>
<feature type="region of interest" description="Disordered" evidence="1">
    <location>
        <begin position="1"/>
        <end position="38"/>
    </location>
</feature>
<accession>A0ABQ4EJZ1</accession>
<evidence type="ECO:0000313" key="3">
    <source>
        <dbReference type="Proteomes" id="UP000621500"/>
    </source>
</evidence>
<sequence length="333" mass="36262">MPSQEVAGEVGSRIRPSEPQPSRVTAGRTPRPGPASGASLSELVGYRAAVADLLAEVAGHAGRDDLPRLERTLTDRVTGPDFAAVLGVLPGGAADAANRLVREIRDYRPNNRSVARDLAGLIRIYLLSRIDVMWWGHLPGFPTDADLHSSAELVDLEALRRTDLLRFRYRRPAGHLLSRAARAVRHRLRPPGTPPAGRSAVPAAGTGPRTTRTRPEVVALLNQLAVDLARRRPGPTPPLRVTSLARSLEHQHRLRALGYAAMLPSGHCLGYAMDLEMSWLRRFDAPGTVAAVLRERQGWGDVNVIDEGQTWHLCVSPRAASRLRRDFLTALGG</sequence>
<organism evidence="2 3">
    <name type="scientific">Plantactinospora mayteni</name>
    <dbReference type="NCBI Taxonomy" id="566021"/>
    <lineage>
        <taxon>Bacteria</taxon>
        <taxon>Bacillati</taxon>
        <taxon>Actinomycetota</taxon>
        <taxon>Actinomycetes</taxon>
        <taxon>Micromonosporales</taxon>
        <taxon>Micromonosporaceae</taxon>
        <taxon>Plantactinospora</taxon>
    </lineage>
</organism>
<dbReference type="Proteomes" id="UP000621500">
    <property type="component" value="Unassembled WGS sequence"/>
</dbReference>
<reference evidence="2 3" key="1">
    <citation type="submission" date="2021-01" db="EMBL/GenBank/DDBJ databases">
        <title>Whole genome shotgun sequence of Plantactinospora mayteni NBRC 109088.</title>
        <authorList>
            <person name="Komaki H."/>
            <person name="Tamura T."/>
        </authorList>
    </citation>
    <scope>NUCLEOTIDE SEQUENCE [LARGE SCALE GENOMIC DNA]</scope>
    <source>
        <strain evidence="2 3">NBRC 109088</strain>
    </source>
</reference>
<comment type="caution">
    <text evidence="2">The sequence shown here is derived from an EMBL/GenBank/DDBJ whole genome shotgun (WGS) entry which is preliminary data.</text>
</comment>
<feature type="region of interest" description="Disordered" evidence="1">
    <location>
        <begin position="187"/>
        <end position="212"/>
    </location>
</feature>